<dbReference type="GO" id="GO:0016301">
    <property type="term" value="F:kinase activity"/>
    <property type="evidence" value="ECO:0007669"/>
    <property type="project" value="UniProtKB-KW"/>
</dbReference>
<dbReference type="Gene3D" id="3.40.1190.20">
    <property type="match status" value="1"/>
</dbReference>
<feature type="domain" description="Carbohydrate kinase PfkB" evidence="3">
    <location>
        <begin position="4"/>
        <end position="297"/>
    </location>
</feature>
<name>A0ABQ3KAL0_9DEIO</name>
<evidence type="ECO:0000259" key="3">
    <source>
        <dbReference type="Pfam" id="PF00294"/>
    </source>
</evidence>
<evidence type="ECO:0000313" key="5">
    <source>
        <dbReference type="Proteomes" id="UP000632154"/>
    </source>
</evidence>
<dbReference type="PANTHER" id="PTHR10584">
    <property type="entry name" value="SUGAR KINASE"/>
    <property type="match status" value="1"/>
</dbReference>
<keyword evidence="5" id="KW-1185">Reference proteome</keyword>
<keyword evidence="1" id="KW-0808">Transferase</keyword>
<protein>
    <submittedName>
        <fullName evidence="4">Sugar kinase</fullName>
    </submittedName>
</protein>
<reference evidence="5" key="1">
    <citation type="journal article" date="2019" name="Int. J. Syst. Evol. Microbiol.">
        <title>The Global Catalogue of Microorganisms (GCM) 10K type strain sequencing project: providing services to taxonomists for standard genome sequencing and annotation.</title>
        <authorList>
            <consortium name="The Broad Institute Genomics Platform"/>
            <consortium name="The Broad Institute Genome Sequencing Center for Infectious Disease"/>
            <person name="Wu L."/>
            <person name="Ma J."/>
        </authorList>
    </citation>
    <scope>NUCLEOTIDE SEQUENCE [LARGE SCALE GENOMIC DNA]</scope>
    <source>
        <strain evidence="5">CGMCC 1.18439</strain>
    </source>
</reference>
<accession>A0ABQ3KAL0</accession>
<dbReference type="PRINTS" id="PR00990">
    <property type="entry name" value="RIBOKINASE"/>
</dbReference>
<dbReference type="RefSeq" id="WP_189643405.1">
    <property type="nucleotide sequence ID" value="NZ_BNAL01000023.1"/>
</dbReference>
<dbReference type="InterPro" id="IPR002139">
    <property type="entry name" value="Ribo/fructo_kinase"/>
</dbReference>
<evidence type="ECO:0000313" key="4">
    <source>
        <dbReference type="EMBL" id="GHG06158.1"/>
    </source>
</evidence>
<evidence type="ECO:0000256" key="2">
    <source>
        <dbReference type="ARBA" id="ARBA00022777"/>
    </source>
</evidence>
<sequence>MKFFVIGDVNVDHIYHLDELPQLGKEVHPQRAVMQPGGSGGTMAVTLARLGHTVTLATSVGDDLFAEYALSQVRASGVTESAVQTASDEGTSTITVMQTADGQRTMISSGGANRSLSVSKLKKKDIESADALIISAYSLVEGEQREYALKAIEYAKKAKTPVPLFIDLGTGAVNKAGQGLIDDVLQADYLTLNQHEILALTGTSSISAALATLADEGLHHVAVKVGAMGCIVWTPSETELVDAVLPQDEEALDSTGAGDTFTAVFAHAVMGGQPLKAAARMANAAGGLAATRLGAQVRHITAEDLAPYAD</sequence>
<keyword evidence="2 4" id="KW-0418">Kinase</keyword>
<dbReference type="Proteomes" id="UP000632154">
    <property type="component" value="Unassembled WGS sequence"/>
</dbReference>
<dbReference type="PANTHER" id="PTHR10584:SF167">
    <property type="entry name" value="PFKB DOMAIN PROTEIN"/>
    <property type="match status" value="1"/>
</dbReference>
<dbReference type="InterPro" id="IPR011611">
    <property type="entry name" value="PfkB_dom"/>
</dbReference>
<comment type="caution">
    <text evidence="4">The sequence shown here is derived from an EMBL/GenBank/DDBJ whole genome shotgun (WGS) entry which is preliminary data.</text>
</comment>
<evidence type="ECO:0000256" key="1">
    <source>
        <dbReference type="ARBA" id="ARBA00022679"/>
    </source>
</evidence>
<proteinExistence type="predicted"/>
<gene>
    <name evidence="4" type="ORF">GCM10017783_18450</name>
</gene>
<organism evidence="4 5">
    <name type="scientific">Deinococcus piscis</name>
    <dbReference type="NCBI Taxonomy" id="394230"/>
    <lineage>
        <taxon>Bacteria</taxon>
        <taxon>Thermotogati</taxon>
        <taxon>Deinococcota</taxon>
        <taxon>Deinococci</taxon>
        <taxon>Deinococcales</taxon>
        <taxon>Deinococcaceae</taxon>
        <taxon>Deinococcus</taxon>
    </lineage>
</organism>
<dbReference type="Pfam" id="PF00294">
    <property type="entry name" value="PfkB"/>
    <property type="match status" value="1"/>
</dbReference>
<dbReference type="InterPro" id="IPR029056">
    <property type="entry name" value="Ribokinase-like"/>
</dbReference>
<dbReference type="SUPFAM" id="SSF53613">
    <property type="entry name" value="Ribokinase-like"/>
    <property type="match status" value="1"/>
</dbReference>
<dbReference type="EMBL" id="BNAL01000023">
    <property type="protein sequence ID" value="GHG06158.1"/>
    <property type="molecule type" value="Genomic_DNA"/>
</dbReference>